<keyword evidence="1" id="KW-1133">Transmembrane helix</keyword>
<gene>
    <name evidence="2" type="ORF">BSTOLATCC_MIC36322</name>
</gene>
<feature type="transmembrane region" description="Helical" evidence="1">
    <location>
        <begin position="71"/>
        <end position="91"/>
    </location>
</feature>
<dbReference type="Proteomes" id="UP001162131">
    <property type="component" value="Unassembled WGS sequence"/>
</dbReference>
<reference evidence="2" key="1">
    <citation type="submission" date="2021-09" db="EMBL/GenBank/DDBJ databases">
        <authorList>
            <consortium name="AG Swart"/>
            <person name="Singh M."/>
            <person name="Singh A."/>
            <person name="Seah K."/>
            <person name="Emmerich C."/>
        </authorList>
    </citation>
    <scope>NUCLEOTIDE SEQUENCE</scope>
    <source>
        <strain evidence="2">ATCC30299</strain>
    </source>
</reference>
<evidence type="ECO:0000256" key="1">
    <source>
        <dbReference type="SAM" id="Phobius"/>
    </source>
</evidence>
<evidence type="ECO:0000313" key="3">
    <source>
        <dbReference type="Proteomes" id="UP001162131"/>
    </source>
</evidence>
<dbReference type="AlphaFoldDB" id="A0AAU9JEW3"/>
<name>A0AAU9JEW3_9CILI</name>
<keyword evidence="3" id="KW-1185">Reference proteome</keyword>
<evidence type="ECO:0000313" key="2">
    <source>
        <dbReference type="EMBL" id="CAG9324536.1"/>
    </source>
</evidence>
<proteinExistence type="predicted"/>
<keyword evidence="1" id="KW-0812">Transmembrane</keyword>
<organism evidence="2 3">
    <name type="scientific">Blepharisma stoltei</name>
    <dbReference type="NCBI Taxonomy" id="1481888"/>
    <lineage>
        <taxon>Eukaryota</taxon>
        <taxon>Sar</taxon>
        <taxon>Alveolata</taxon>
        <taxon>Ciliophora</taxon>
        <taxon>Postciliodesmatophora</taxon>
        <taxon>Heterotrichea</taxon>
        <taxon>Heterotrichida</taxon>
        <taxon>Blepharismidae</taxon>
        <taxon>Blepharisma</taxon>
    </lineage>
</organism>
<sequence>MNVNPLFYECKLIKQVVYKLKNQLGRTLQFRKLMQVYKTLKKYISGAEIDNFENIIEEAAMSLIDLIHRRLLTPACSLILSIYARIFWIIIHNKKTIKKRKTKTKIISRRLKKLVGLSKVIGSFEMKIKESKFEEIRKFLGKL</sequence>
<protein>
    <submittedName>
        <fullName evidence="2">Uncharacterized protein</fullName>
    </submittedName>
</protein>
<keyword evidence="1" id="KW-0472">Membrane</keyword>
<dbReference type="EMBL" id="CAJZBQ010000036">
    <property type="protein sequence ID" value="CAG9324536.1"/>
    <property type="molecule type" value="Genomic_DNA"/>
</dbReference>
<comment type="caution">
    <text evidence="2">The sequence shown here is derived from an EMBL/GenBank/DDBJ whole genome shotgun (WGS) entry which is preliminary data.</text>
</comment>
<accession>A0AAU9JEW3</accession>